<keyword evidence="5" id="KW-0874">Quinone</keyword>
<dbReference type="SMART" id="SM00756">
    <property type="entry name" value="VKc"/>
    <property type="match status" value="1"/>
</dbReference>
<evidence type="ECO:0000256" key="1">
    <source>
        <dbReference type="ARBA" id="ARBA00004477"/>
    </source>
</evidence>
<evidence type="ECO:0000313" key="14">
    <source>
        <dbReference type="EMBL" id="KAG8199275.1"/>
    </source>
</evidence>
<evidence type="ECO:0000256" key="11">
    <source>
        <dbReference type="ARBA" id="ARBA00023284"/>
    </source>
</evidence>
<evidence type="ECO:0000256" key="12">
    <source>
        <dbReference type="SAM" id="Phobius"/>
    </source>
</evidence>
<dbReference type="GO" id="GO:0048038">
    <property type="term" value="F:quinone binding"/>
    <property type="evidence" value="ECO:0007669"/>
    <property type="project" value="UniProtKB-KW"/>
</dbReference>
<evidence type="ECO:0000256" key="4">
    <source>
        <dbReference type="ARBA" id="ARBA00022692"/>
    </source>
</evidence>
<protein>
    <recommendedName>
        <fullName evidence="3">vitamin-K-epoxide reductase (warfarin-sensitive)</fullName>
        <ecNumber evidence="3">1.17.4.4</ecNumber>
    </recommendedName>
</protein>
<dbReference type="GO" id="GO:0042373">
    <property type="term" value="P:vitamin K metabolic process"/>
    <property type="evidence" value="ECO:0007669"/>
    <property type="project" value="InterPro"/>
</dbReference>
<comment type="subcellular location">
    <subcellularLocation>
        <location evidence="1">Endoplasmic reticulum membrane</location>
        <topology evidence="1">Multi-pass membrane protein</topology>
    </subcellularLocation>
</comment>
<dbReference type="PANTHER" id="PTHR14519">
    <property type="entry name" value="VITAMIN K EPOXIDE REDUCTASE COMPLEX, SUBUNIT 1"/>
    <property type="match status" value="1"/>
</dbReference>
<comment type="caution">
    <text evidence="14">The sequence shown here is derived from an EMBL/GenBank/DDBJ whole genome shotgun (WGS) entry which is preliminary data.</text>
</comment>
<feature type="transmembrane region" description="Helical" evidence="12">
    <location>
        <begin position="112"/>
        <end position="135"/>
    </location>
</feature>
<dbReference type="EC" id="1.17.4.4" evidence="3"/>
<keyword evidence="10" id="KW-1015">Disulfide bond</keyword>
<keyword evidence="6" id="KW-0256">Endoplasmic reticulum</keyword>
<gene>
    <name evidence="14" type="ORF">JTE90_003697</name>
</gene>
<dbReference type="Proteomes" id="UP000827092">
    <property type="component" value="Unassembled WGS sequence"/>
</dbReference>
<evidence type="ECO:0000256" key="5">
    <source>
        <dbReference type="ARBA" id="ARBA00022719"/>
    </source>
</evidence>
<dbReference type="EMBL" id="JAFNEN010000029">
    <property type="protein sequence ID" value="KAG8199275.1"/>
    <property type="molecule type" value="Genomic_DNA"/>
</dbReference>
<evidence type="ECO:0000256" key="9">
    <source>
        <dbReference type="ARBA" id="ARBA00023136"/>
    </source>
</evidence>
<comment type="similarity">
    <text evidence="2">Belongs to the VKOR family.</text>
</comment>
<evidence type="ECO:0000313" key="15">
    <source>
        <dbReference type="Proteomes" id="UP000827092"/>
    </source>
</evidence>
<evidence type="ECO:0000256" key="2">
    <source>
        <dbReference type="ARBA" id="ARBA00006214"/>
    </source>
</evidence>
<keyword evidence="11" id="KW-0676">Redox-active center</keyword>
<dbReference type="AlphaFoldDB" id="A0AAV6VRM8"/>
<dbReference type="Pfam" id="PF07884">
    <property type="entry name" value="VKOR"/>
    <property type="match status" value="1"/>
</dbReference>
<reference evidence="14 15" key="1">
    <citation type="journal article" date="2022" name="Nat. Ecol. Evol.">
        <title>A masculinizing supergene underlies an exaggerated male reproductive morph in a spider.</title>
        <authorList>
            <person name="Hendrickx F."/>
            <person name="De Corte Z."/>
            <person name="Sonet G."/>
            <person name="Van Belleghem S.M."/>
            <person name="Kostlbacher S."/>
            <person name="Vangestel C."/>
        </authorList>
    </citation>
    <scope>NUCLEOTIDE SEQUENCE [LARGE SCALE GENOMIC DNA]</scope>
    <source>
        <strain evidence="14">W744_W776</strain>
    </source>
</reference>
<dbReference type="InterPro" id="IPR012932">
    <property type="entry name" value="VKOR"/>
</dbReference>
<dbReference type="GO" id="GO:0047057">
    <property type="term" value="F:vitamin-K-epoxide reductase (warfarin-sensitive) activity"/>
    <property type="evidence" value="ECO:0007669"/>
    <property type="project" value="UniProtKB-EC"/>
</dbReference>
<dbReference type="CDD" id="cd12917">
    <property type="entry name" value="VKOR_euk"/>
    <property type="match status" value="1"/>
</dbReference>
<evidence type="ECO:0000256" key="6">
    <source>
        <dbReference type="ARBA" id="ARBA00022824"/>
    </source>
</evidence>
<keyword evidence="15" id="KW-1185">Reference proteome</keyword>
<feature type="domain" description="Vitamin K epoxide reductase" evidence="13">
    <location>
        <begin position="11"/>
        <end position="146"/>
    </location>
</feature>
<accession>A0AAV6VRM8</accession>
<evidence type="ECO:0000256" key="8">
    <source>
        <dbReference type="ARBA" id="ARBA00023002"/>
    </source>
</evidence>
<evidence type="ECO:0000256" key="7">
    <source>
        <dbReference type="ARBA" id="ARBA00022989"/>
    </source>
</evidence>
<evidence type="ECO:0000256" key="10">
    <source>
        <dbReference type="ARBA" id="ARBA00023157"/>
    </source>
</evidence>
<evidence type="ECO:0000259" key="13">
    <source>
        <dbReference type="SMART" id="SM00756"/>
    </source>
</evidence>
<dbReference type="PANTHER" id="PTHR14519:SF8">
    <property type="entry name" value="VITAMIN K EPOXIDE REDUCTASE COMPLEX SUBUNIT 1"/>
    <property type="match status" value="1"/>
</dbReference>
<proteinExistence type="inferred from homology"/>
<dbReference type="Gene3D" id="1.20.1440.130">
    <property type="entry name" value="VKOR domain"/>
    <property type="match status" value="1"/>
</dbReference>
<keyword evidence="9 12" id="KW-0472">Membrane</keyword>
<feature type="transmembrane region" description="Helical" evidence="12">
    <location>
        <begin position="12"/>
        <end position="33"/>
    </location>
</feature>
<keyword evidence="4 12" id="KW-0812">Transmembrane</keyword>
<organism evidence="14 15">
    <name type="scientific">Oedothorax gibbosus</name>
    <dbReference type="NCBI Taxonomy" id="931172"/>
    <lineage>
        <taxon>Eukaryota</taxon>
        <taxon>Metazoa</taxon>
        <taxon>Ecdysozoa</taxon>
        <taxon>Arthropoda</taxon>
        <taxon>Chelicerata</taxon>
        <taxon>Arachnida</taxon>
        <taxon>Araneae</taxon>
        <taxon>Araneomorphae</taxon>
        <taxon>Entelegynae</taxon>
        <taxon>Araneoidea</taxon>
        <taxon>Linyphiidae</taxon>
        <taxon>Erigoninae</taxon>
        <taxon>Oedothorax</taxon>
    </lineage>
</organism>
<name>A0AAV6VRM8_9ARAC</name>
<dbReference type="InterPro" id="IPR038354">
    <property type="entry name" value="VKOR_sf"/>
</dbReference>
<dbReference type="GO" id="GO:0005789">
    <property type="term" value="C:endoplasmic reticulum membrane"/>
    <property type="evidence" value="ECO:0007669"/>
    <property type="project" value="UniProtKB-SubCell"/>
</dbReference>
<evidence type="ECO:0000256" key="3">
    <source>
        <dbReference type="ARBA" id="ARBA00012278"/>
    </source>
</evidence>
<dbReference type="InterPro" id="IPR042406">
    <property type="entry name" value="VKORC1/VKORC1L1"/>
</dbReference>
<keyword evidence="7 12" id="KW-1133">Transmembrane helix</keyword>
<keyword evidence="8" id="KW-0560">Oxidoreductase</keyword>
<sequence length="147" mass="16589">MSSINKIRTDIKFLQVATAILCVAGLGLSVYAYHVETKKEKDDSYTAMCDISEHMSCTAAFSSKYGKGFGLFEHIVGKEHILNQPNSVFGVLFYLIFMPLSETPSLPLSRGLILLCVLANICSVYLAYILMFILYDFCVVYQRFWNI</sequence>